<dbReference type="RefSeq" id="WP_420496561.1">
    <property type="nucleotide sequence ID" value="NZ_CP124585.1"/>
</dbReference>
<keyword evidence="1" id="KW-0812">Transmembrane</keyword>
<organism evidence="2">
    <name type="scientific">Macrococcus psychrotolerans</name>
    <dbReference type="NCBI Taxonomy" id="3039389"/>
    <lineage>
        <taxon>Bacteria</taxon>
        <taxon>Bacillati</taxon>
        <taxon>Bacillota</taxon>
        <taxon>Bacilli</taxon>
        <taxon>Bacillales</taxon>
        <taxon>Staphylococcaceae</taxon>
        <taxon>Macrococcus</taxon>
    </lineage>
</organism>
<proteinExistence type="predicted"/>
<dbReference type="AlphaFoldDB" id="A0AAU6RGZ6"/>
<accession>A0AAU6RGZ6</accession>
<protein>
    <submittedName>
        <fullName evidence="2">Uncharacterized protein</fullName>
    </submittedName>
</protein>
<dbReference type="EMBL" id="CP124585">
    <property type="protein sequence ID" value="WZE69753.1"/>
    <property type="molecule type" value="Genomic_DNA"/>
</dbReference>
<feature type="transmembrane region" description="Helical" evidence="1">
    <location>
        <begin position="12"/>
        <end position="30"/>
    </location>
</feature>
<reference evidence="2" key="1">
    <citation type="submission" date="2023-04" db="EMBL/GenBank/DDBJ databases">
        <title>Macrococci isolated from food, foodproducing animals, and human clinical materials.</title>
        <authorList>
            <person name="Maslanova I."/>
            <person name="Svec P."/>
            <person name="Sedlacek I."/>
            <person name="Novakova D."/>
            <person name="Keller J.E."/>
            <person name="Schwendener S."/>
            <person name="Finstrlova A."/>
            <person name="Botka T."/>
            <person name="Kovarovic V."/>
            <person name="Petras P."/>
            <person name="Perreten V."/>
            <person name="Pantucek R."/>
        </authorList>
    </citation>
    <scope>NUCLEOTIDE SEQUENCE</scope>
    <source>
        <strain evidence="2">NRL/St 13/116</strain>
    </source>
</reference>
<evidence type="ECO:0000313" key="2">
    <source>
        <dbReference type="EMBL" id="WZE69753.1"/>
    </source>
</evidence>
<name>A0AAU6RGZ6_9STAP</name>
<keyword evidence="1" id="KW-0472">Membrane</keyword>
<keyword evidence="1" id="KW-1133">Transmembrane helix</keyword>
<gene>
    <name evidence="2" type="ORF">QA540_04955</name>
</gene>
<sequence length="196" mass="22614">MLIDFLESNKSWLPILVSLLALLISFITLYRQRIKYSFQFAKNLYISNNIILTDGDDAGGYGTCMIGNLNFVNLTNFDIGYFQLEAYDVENNQKLHILTRNSILPTLVDRHIMEVKGENVRVLKIPEATYGIFKSKSNTYLDFVIFPLSDTKTIRVDFCIPKRSFHKSDKPLHGFKQLGISYDASNWKELTDQKNQ</sequence>
<evidence type="ECO:0000256" key="1">
    <source>
        <dbReference type="SAM" id="Phobius"/>
    </source>
</evidence>